<dbReference type="PROSITE" id="PS51194">
    <property type="entry name" value="HELICASE_CTER"/>
    <property type="match status" value="1"/>
</dbReference>
<keyword evidence="9" id="KW-1185">Reference proteome</keyword>
<comment type="caution">
    <text evidence="8">The sequence shown here is derived from an EMBL/GenBank/DDBJ whole genome shotgun (WGS) entry which is preliminary data.</text>
</comment>
<evidence type="ECO:0000256" key="2">
    <source>
        <dbReference type="ARBA" id="ARBA00022801"/>
    </source>
</evidence>
<evidence type="ECO:0000259" key="6">
    <source>
        <dbReference type="PROSITE" id="PS51192"/>
    </source>
</evidence>
<dbReference type="Gene3D" id="3.40.50.300">
    <property type="entry name" value="P-loop containing nucleotide triphosphate hydrolases"/>
    <property type="match status" value="2"/>
</dbReference>
<reference evidence="8 9" key="1">
    <citation type="journal article" date="2015" name="Environ. Microbiol.">
        <title>Genome analyses suggest the presence of polyploidy and recent human-driven expansions in eight global populations of the honeybee pathogen Nosema ceranae.</title>
        <authorList>
            <person name="Pelin A."/>
            <person name="Selman M."/>
            <person name="Aris-Brosou S."/>
            <person name="Farinelli L."/>
            <person name="Corradi N."/>
        </authorList>
    </citation>
    <scope>NUCLEOTIDE SEQUENCE [LARGE SCALE GENOMIC DNA]</scope>
    <source>
        <strain evidence="8 9">PA08 1199</strain>
    </source>
</reference>
<dbReference type="InterPro" id="IPR014001">
    <property type="entry name" value="Helicase_ATP-bd"/>
</dbReference>
<organism evidence="8 9">
    <name type="scientific">Vairimorpha ceranae</name>
    <dbReference type="NCBI Taxonomy" id="40302"/>
    <lineage>
        <taxon>Eukaryota</taxon>
        <taxon>Fungi</taxon>
        <taxon>Fungi incertae sedis</taxon>
        <taxon>Microsporidia</taxon>
        <taxon>Nosematidae</taxon>
        <taxon>Vairimorpha</taxon>
    </lineage>
</organism>
<dbReference type="InterPro" id="IPR001650">
    <property type="entry name" value="Helicase_C-like"/>
</dbReference>
<dbReference type="GO" id="GO:0016787">
    <property type="term" value="F:hydrolase activity"/>
    <property type="evidence" value="ECO:0007669"/>
    <property type="project" value="UniProtKB-KW"/>
</dbReference>
<dbReference type="PANTHER" id="PTHR47959">
    <property type="entry name" value="ATP-DEPENDENT RNA HELICASE RHLE-RELATED"/>
    <property type="match status" value="1"/>
</dbReference>
<keyword evidence="1" id="KW-0547">Nucleotide-binding</keyword>
<dbReference type="GO" id="GO:0005829">
    <property type="term" value="C:cytosol"/>
    <property type="evidence" value="ECO:0007669"/>
    <property type="project" value="TreeGrafter"/>
</dbReference>
<keyword evidence="2" id="KW-0378">Hydrolase</keyword>
<evidence type="ECO:0000259" key="7">
    <source>
        <dbReference type="PROSITE" id="PS51194"/>
    </source>
</evidence>
<dbReference type="InterPro" id="IPR050079">
    <property type="entry name" value="DEAD_box_RNA_helicase"/>
</dbReference>
<dbReference type="EMBL" id="JPQZ01000006">
    <property type="protein sequence ID" value="KKO76123.1"/>
    <property type="molecule type" value="Genomic_DNA"/>
</dbReference>
<evidence type="ECO:0000256" key="1">
    <source>
        <dbReference type="ARBA" id="ARBA00022741"/>
    </source>
</evidence>
<sequence>MKTDEEILQNENINFNDKKIKGGSFKTLNLHKQLLYNIPFINPTPIQRKIIPMILEHKSVMGIGRTGSGKTFCYLIPAIQKALENKNILILVPTRELINQVNRNIKYLTRNIELDGIIEVNTPGRFNYENKNIKIDLLVVDEIDRIIEEKDLKQEFNIINDKLECQKVFFSATKPDIHVDCKIIEVDAKINDNINYNFYYLPSISKESVLLNTLHSLKISNNKGNKVIIFVSTKYTVDYLLEILKDYNYLCRGIYSSMDNQARIGNFKDFSKGLFNILIVTDVAARGLDIPLLDVVINYDLSDERTFLHRVGRIRGAGVCYSFVTYNDIFHFFNIQETHLKDIEIGLVPNDILDEYDLSKYLPLKAKTEKGYEKCLKFRSKVSVPEEYKDKISTFTVHKNFKIKESLCMKLQKHFNKIKKEENITVKDIDVINKYKDQFYIPYNRKDTKIHSSAFGVMKDDYILEKKEKFKYKRAKMHAKK</sequence>
<evidence type="ECO:0000256" key="4">
    <source>
        <dbReference type="ARBA" id="ARBA00022840"/>
    </source>
</evidence>
<dbReference type="VEuPathDB" id="MicrosporidiaDB:G9O61_00g018280"/>
<feature type="domain" description="Helicase ATP-binding" evidence="6">
    <location>
        <begin position="51"/>
        <end position="176"/>
    </location>
</feature>
<dbReference type="GeneID" id="36321019"/>
<evidence type="ECO:0000256" key="5">
    <source>
        <dbReference type="ARBA" id="ARBA00022884"/>
    </source>
</evidence>
<evidence type="ECO:0000256" key="3">
    <source>
        <dbReference type="ARBA" id="ARBA00022806"/>
    </source>
</evidence>
<dbReference type="GO" id="GO:0005524">
    <property type="term" value="F:ATP binding"/>
    <property type="evidence" value="ECO:0007669"/>
    <property type="project" value="UniProtKB-KW"/>
</dbReference>
<dbReference type="RefSeq" id="XP_024331865.1">
    <property type="nucleotide sequence ID" value="XM_024476070.1"/>
</dbReference>
<dbReference type="PANTHER" id="PTHR47959:SF8">
    <property type="entry name" value="RNA HELICASE"/>
    <property type="match status" value="1"/>
</dbReference>
<dbReference type="InterPro" id="IPR011545">
    <property type="entry name" value="DEAD/DEAH_box_helicase_dom"/>
</dbReference>
<evidence type="ECO:0000313" key="9">
    <source>
        <dbReference type="Proteomes" id="UP000034350"/>
    </source>
</evidence>
<dbReference type="PROSITE" id="PS51192">
    <property type="entry name" value="HELICASE_ATP_BIND_1"/>
    <property type="match status" value="1"/>
</dbReference>
<keyword evidence="4" id="KW-0067">ATP-binding</keyword>
<gene>
    <name evidence="8" type="ORF">AAJ76_600010807</name>
</gene>
<protein>
    <submittedName>
        <fullName evidence="8">Atp-dependent rna helicase</fullName>
    </submittedName>
</protein>
<dbReference type="OMA" id="FHFFNIQ"/>
<dbReference type="GO" id="GO:0003723">
    <property type="term" value="F:RNA binding"/>
    <property type="evidence" value="ECO:0007669"/>
    <property type="project" value="UniProtKB-KW"/>
</dbReference>
<dbReference type="Pfam" id="PF00271">
    <property type="entry name" value="Helicase_C"/>
    <property type="match status" value="1"/>
</dbReference>
<dbReference type="InterPro" id="IPR027417">
    <property type="entry name" value="P-loop_NTPase"/>
</dbReference>
<dbReference type="SMART" id="SM00490">
    <property type="entry name" value="HELICc"/>
    <property type="match status" value="1"/>
</dbReference>
<dbReference type="Proteomes" id="UP000034350">
    <property type="component" value="Unassembled WGS sequence"/>
</dbReference>
<dbReference type="OrthoDB" id="2194948at2759"/>
<proteinExistence type="predicted"/>
<name>A0A0F9WTH8_9MICR</name>
<dbReference type="CDD" id="cd18787">
    <property type="entry name" value="SF2_C_DEAD"/>
    <property type="match status" value="1"/>
</dbReference>
<keyword evidence="5" id="KW-0694">RNA-binding</keyword>
<dbReference type="GO" id="GO:0003724">
    <property type="term" value="F:RNA helicase activity"/>
    <property type="evidence" value="ECO:0007669"/>
    <property type="project" value="TreeGrafter"/>
</dbReference>
<dbReference type="SUPFAM" id="SSF52540">
    <property type="entry name" value="P-loop containing nucleoside triphosphate hydrolases"/>
    <property type="match status" value="1"/>
</dbReference>
<evidence type="ECO:0000313" key="8">
    <source>
        <dbReference type="EMBL" id="KKO76123.1"/>
    </source>
</evidence>
<dbReference type="VEuPathDB" id="MicrosporidiaDB:NCER_101566"/>
<keyword evidence="3 8" id="KW-0347">Helicase</keyword>
<dbReference type="Pfam" id="PF00270">
    <property type="entry name" value="DEAD"/>
    <property type="match status" value="1"/>
</dbReference>
<dbReference type="AlphaFoldDB" id="A0A0F9WTH8"/>
<feature type="domain" description="Helicase C-terminal" evidence="7">
    <location>
        <begin position="205"/>
        <end position="356"/>
    </location>
</feature>
<accession>A0A0F9WTH8</accession>
<dbReference type="VEuPathDB" id="MicrosporidiaDB:AAJ76_600010807"/>
<dbReference type="SMART" id="SM00487">
    <property type="entry name" value="DEXDc"/>
    <property type="match status" value="1"/>
</dbReference>